<dbReference type="Proteomes" id="UP001187471">
    <property type="component" value="Unassembled WGS sequence"/>
</dbReference>
<dbReference type="GO" id="GO:0008422">
    <property type="term" value="F:beta-glucosidase activity"/>
    <property type="evidence" value="ECO:0007669"/>
    <property type="project" value="TreeGrafter"/>
</dbReference>
<evidence type="ECO:0000259" key="1">
    <source>
        <dbReference type="Pfam" id="PF12215"/>
    </source>
</evidence>
<dbReference type="Pfam" id="PF12215">
    <property type="entry name" value="Glyco_hydr_116N"/>
    <property type="match status" value="1"/>
</dbReference>
<gene>
    <name evidence="2" type="ORF">RJ640_015789</name>
</gene>
<dbReference type="PANTHER" id="PTHR12654:SF0">
    <property type="entry name" value="NON-LYSOSOMAL GLUCOSYLCERAMIDASE"/>
    <property type="match status" value="1"/>
</dbReference>
<dbReference type="PANTHER" id="PTHR12654">
    <property type="entry name" value="BILE ACID BETA-GLUCOSIDASE-RELATED"/>
    <property type="match status" value="1"/>
</dbReference>
<organism evidence="2 3">
    <name type="scientific">Escallonia rubra</name>
    <dbReference type="NCBI Taxonomy" id="112253"/>
    <lineage>
        <taxon>Eukaryota</taxon>
        <taxon>Viridiplantae</taxon>
        <taxon>Streptophyta</taxon>
        <taxon>Embryophyta</taxon>
        <taxon>Tracheophyta</taxon>
        <taxon>Spermatophyta</taxon>
        <taxon>Magnoliopsida</taxon>
        <taxon>eudicotyledons</taxon>
        <taxon>Gunneridae</taxon>
        <taxon>Pentapetalae</taxon>
        <taxon>asterids</taxon>
        <taxon>campanulids</taxon>
        <taxon>Escalloniales</taxon>
        <taxon>Escalloniaceae</taxon>
        <taxon>Escallonia</taxon>
    </lineage>
</organism>
<keyword evidence="3" id="KW-1185">Reference proteome</keyword>
<comment type="caution">
    <text evidence="2">The sequence shown here is derived from an EMBL/GenBank/DDBJ whole genome shotgun (WGS) entry which is preliminary data.</text>
</comment>
<proteinExistence type="predicted"/>
<dbReference type="InterPro" id="IPR024462">
    <property type="entry name" value="GH116_N"/>
</dbReference>
<dbReference type="EMBL" id="JAVXUO010000917">
    <property type="protein sequence ID" value="KAK2988081.1"/>
    <property type="molecule type" value="Genomic_DNA"/>
</dbReference>
<dbReference type="InterPro" id="IPR052566">
    <property type="entry name" value="Non-lysos_glucosylceramidase"/>
</dbReference>
<evidence type="ECO:0000313" key="2">
    <source>
        <dbReference type="EMBL" id="KAK2988081.1"/>
    </source>
</evidence>
<name>A0AA88UN05_9ASTE</name>
<sequence>MEREQLQLMAVLVNSGKESAKVSLLLTWPNSIGGVSHLSGDHVNEPFITAKENPPVTFAITACETQNVSVTVLPRFGLSEGSCISAKDMWGQMVQDGHFDPENSNAGPSMPSSAGGTHCAAVSASAWVEPHGKCTVAFALAWSSPRVKFSKGKSYHRNLLSHTSAQEKRIKIGTDMIGAVSRSSQQLSTTIASFVIIKYFSNDSLRLLFA</sequence>
<dbReference type="AlphaFoldDB" id="A0AA88UN05"/>
<feature type="domain" description="Glycosyl-hydrolase family 116 N-terminal" evidence="1">
    <location>
        <begin position="12"/>
        <end position="158"/>
    </location>
</feature>
<protein>
    <recommendedName>
        <fullName evidence="1">Glycosyl-hydrolase family 116 N-terminal domain-containing protein</fullName>
    </recommendedName>
</protein>
<reference evidence="2" key="1">
    <citation type="submission" date="2022-12" db="EMBL/GenBank/DDBJ databases">
        <title>Draft genome assemblies for two species of Escallonia (Escalloniales).</title>
        <authorList>
            <person name="Chanderbali A."/>
            <person name="Dervinis C."/>
            <person name="Anghel I."/>
            <person name="Soltis D."/>
            <person name="Soltis P."/>
            <person name="Zapata F."/>
        </authorList>
    </citation>
    <scope>NUCLEOTIDE SEQUENCE</scope>
    <source>
        <strain evidence="2">UCBG92.1500</strain>
        <tissue evidence="2">Leaf</tissue>
    </source>
</reference>
<evidence type="ECO:0000313" key="3">
    <source>
        <dbReference type="Proteomes" id="UP001187471"/>
    </source>
</evidence>
<accession>A0AA88UN05</accession>